<organism evidence="2 3">
    <name type="scientific">Cudoniella acicularis</name>
    <dbReference type="NCBI Taxonomy" id="354080"/>
    <lineage>
        <taxon>Eukaryota</taxon>
        <taxon>Fungi</taxon>
        <taxon>Dikarya</taxon>
        <taxon>Ascomycota</taxon>
        <taxon>Pezizomycotina</taxon>
        <taxon>Leotiomycetes</taxon>
        <taxon>Helotiales</taxon>
        <taxon>Tricladiaceae</taxon>
        <taxon>Cudoniella</taxon>
    </lineage>
</organism>
<feature type="compositionally biased region" description="Polar residues" evidence="1">
    <location>
        <begin position="205"/>
        <end position="219"/>
    </location>
</feature>
<feature type="region of interest" description="Disordered" evidence="1">
    <location>
        <begin position="103"/>
        <end position="219"/>
    </location>
</feature>
<dbReference type="EMBL" id="JAAMPI010001614">
    <property type="protein sequence ID" value="KAF4624574.1"/>
    <property type="molecule type" value="Genomic_DNA"/>
</dbReference>
<feature type="compositionally biased region" description="Polar residues" evidence="1">
    <location>
        <begin position="124"/>
        <end position="136"/>
    </location>
</feature>
<protein>
    <submittedName>
        <fullName evidence="2">Uncharacterized protein</fullName>
    </submittedName>
</protein>
<accession>A0A8H4R6K8</accession>
<feature type="region of interest" description="Disordered" evidence="1">
    <location>
        <begin position="1"/>
        <end position="74"/>
    </location>
</feature>
<reference evidence="2 3" key="1">
    <citation type="submission" date="2020-03" db="EMBL/GenBank/DDBJ databases">
        <title>Draft Genome Sequence of Cudoniella acicularis.</title>
        <authorList>
            <person name="Buettner E."/>
            <person name="Kellner H."/>
        </authorList>
    </citation>
    <scope>NUCLEOTIDE SEQUENCE [LARGE SCALE GENOMIC DNA]</scope>
    <source>
        <strain evidence="2 3">DSM 108380</strain>
    </source>
</reference>
<name>A0A8H4R6K8_9HELO</name>
<feature type="compositionally biased region" description="Polar residues" evidence="1">
    <location>
        <begin position="146"/>
        <end position="161"/>
    </location>
</feature>
<dbReference type="Proteomes" id="UP000566819">
    <property type="component" value="Unassembled WGS sequence"/>
</dbReference>
<sequence>MSNEQGGLVIDLTKSPPSQTHSGQAAPPESETQPTAKDTPNKTSSKQSKRKASPRAGPAQTAQKFSKHTSKATKAGVLQASGTVTASPYQSQELRQVGLFGMLVPQPALPPPGHPSFGPAAGLSSPNHFEQPSQAQCLGVPPALPHSNTHGLRAPQGQNDPSLGESRGAPLPTYQLPPPGPQIPSASSSESFLPSSSLDPLQEPTRVQNQPPAVDYSSNLSLSRQSKVLKPLPTIGKPLDISNYTRHFSLLIPQEALSCSLLSSAIFATAELHGRMVAGSPTPDDKLLRKFLTIFNRIGADNSKGLQDHRLAALIIMQMHYMLLPPPDPNPGYGTFQAIGLPLDGTESGIRKKYPEPVLVGDDCILPKIVFAQPHHSLALQYYYISKTLLLRYDIENERDNQAEPHDSIDSSSKARLENLICILYGIAANDFSSNLGSCHALPAFTRYVEDRRYQKAIIKEVMKPLWKEVCGSQQGGLPRRLLIFGIGVWKIARGLIIPTGEVGFRGFVVNFDIRSGL</sequence>
<feature type="compositionally biased region" description="Polar residues" evidence="1">
    <location>
        <begin position="30"/>
        <end position="46"/>
    </location>
</feature>
<feature type="compositionally biased region" description="Low complexity" evidence="1">
    <location>
        <begin position="183"/>
        <end position="201"/>
    </location>
</feature>
<keyword evidence="3" id="KW-1185">Reference proteome</keyword>
<evidence type="ECO:0000313" key="2">
    <source>
        <dbReference type="EMBL" id="KAF4624574.1"/>
    </source>
</evidence>
<evidence type="ECO:0000256" key="1">
    <source>
        <dbReference type="SAM" id="MobiDB-lite"/>
    </source>
</evidence>
<proteinExistence type="predicted"/>
<comment type="caution">
    <text evidence="2">The sequence shown here is derived from an EMBL/GenBank/DDBJ whole genome shotgun (WGS) entry which is preliminary data.</text>
</comment>
<evidence type="ECO:0000313" key="3">
    <source>
        <dbReference type="Proteomes" id="UP000566819"/>
    </source>
</evidence>
<gene>
    <name evidence="2" type="ORF">G7Y89_g13598</name>
</gene>
<dbReference type="AlphaFoldDB" id="A0A8H4R6K8"/>